<organism evidence="4 5">
    <name type="scientific">Granulicella rosea</name>
    <dbReference type="NCBI Taxonomy" id="474952"/>
    <lineage>
        <taxon>Bacteria</taxon>
        <taxon>Pseudomonadati</taxon>
        <taxon>Acidobacteriota</taxon>
        <taxon>Terriglobia</taxon>
        <taxon>Terriglobales</taxon>
        <taxon>Acidobacteriaceae</taxon>
        <taxon>Granulicella</taxon>
    </lineage>
</organism>
<dbReference type="Gene3D" id="1.25.40.10">
    <property type="entry name" value="Tetratricopeptide repeat domain"/>
    <property type="match status" value="2"/>
</dbReference>
<dbReference type="InterPro" id="IPR051012">
    <property type="entry name" value="CellSynth/LPSAsmb/PSIAsmb"/>
</dbReference>
<dbReference type="OrthoDB" id="100177at2"/>
<proteinExistence type="predicted"/>
<dbReference type="EMBL" id="FZOU01000009">
    <property type="protein sequence ID" value="SNT36366.1"/>
    <property type="molecule type" value="Genomic_DNA"/>
</dbReference>
<keyword evidence="3" id="KW-0472">Membrane</keyword>
<dbReference type="PANTHER" id="PTHR45586:SF1">
    <property type="entry name" value="LIPOPOLYSACCHARIDE ASSEMBLY PROTEIN B"/>
    <property type="match status" value="1"/>
</dbReference>
<sequence>MEIVAQARTTEELTPDQLLQVRQHLKEVLASPAFSASKRAQDFLQLVVNHALEGEYDSLRERMIGAEMFGRRVDYDTGSDSVVRVKATEVRKKLAQYYLESGAHEVRLELPSGSYVPRFVFQPVESVDAAAVVPVSSLATPTAPSTASGQISEAAVDRPEEDAIHAAAPWKRLARVSPYVWAGLVLLAVAAIFGMRRWVFGNGATAIRSVAVLPLENHSGVPAQEYIADGMTKELVSDLGQVGALKVATIGSVMSYQGTRKSATEIGKELGVEGIVQGSILREGTRVLVYVRFIDARANRVLWMHNYVRDLKSALAWQGEVSQAIVKEIAASATPQGQARSAHSHPVDPVAQDLYLHGRYLLEAEDCVNAADYFRAALNVNSSYPQAQAGLAFCDGHLGETDRINSNDAFANQKIEALKAIELDPTVAEGHAELANAAINLNWDWATAGAEFRRALELNPKSASIHEEYERYLVRTGRVRETLAEVQRSEDMDPTSSRLYHLEGVILYYCRQYDQALLLVQKVRTMDIPPPNWHFLMGEIDAEKGAYADAIFEFLHAGSRPQTLGHLGNLYARAGQVDNALAIIPQLEETVKNEGIGRYEIALVYAGLGRKTEAFKWLEESYKAHDEGITYIKVEPCLDPLRGDPRFNDLLSRVGLTQ</sequence>
<keyword evidence="2" id="KW-0802">TPR repeat</keyword>
<evidence type="ECO:0000313" key="4">
    <source>
        <dbReference type="EMBL" id="SNT36366.1"/>
    </source>
</evidence>
<dbReference type="AlphaFoldDB" id="A0A239M0R9"/>
<keyword evidence="3" id="KW-0812">Transmembrane</keyword>
<feature type="transmembrane region" description="Helical" evidence="3">
    <location>
        <begin position="179"/>
        <end position="199"/>
    </location>
</feature>
<reference evidence="4 5" key="1">
    <citation type="submission" date="2017-06" db="EMBL/GenBank/DDBJ databases">
        <authorList>
            <person name="Kim H.J."/>
            <person name="Triplett B.A."/>
        </authorList>
    </citation>
    <scope>NUCLEOTIDE SEQUENCE [LARGE SCALE GENOMIC DNA]</scope>
    <source>
        <strain evidence="4 5">DSM 18704</strain>
    </source>
</reference>
<dbReference type="NCBIfam" id="NF047558">
    <property type="entry name" value="TPR_END_plus"/>
    <property type="match status" value="1"/>
</dbReference>
<dbReference type="PANTHER" id="PTHR45586">
    <property type="entry name" value="TPR REPEAT-CONTAINING PROTEIN PA4667"/>
    <property type="match status" value="1"/>
</dbReference>
<evidence type="ECO:0000313" key="5">
    <source>
        <dbReference type="Proteomes" id="UP000198356"/>
    </source>
</evidence>
<dbReference type="Gene3D" id="3.40.50.10610">
    <property type="entry name" value="ABC-type transport auxiliary lipoprotein component"/>
    <property type="match status" value="1"/>
</dbReference>
<accession>A0A239M0R9</accession>
<dbReference type="InterPro" id="IPR011990">
    <property type="entry name" value="TPR-like_helical_dom_sf"/>
</dbReference>
<name>A0A239M0R9_9BACT</name>
<dbReference type="SUPFAM" id="SSF48452">
    <property type="entry name" value="TPR-like"/>
    <property type="match status" value="2"/>
</dbReference>
<keyword evidence="5" id="KW-1185">Reference proteome</keyword>
<gene>
    <name evidence="4" type="ORF">SAMN05421770_10930</name>
</gene>
<dbReference type="Proteomes" id="UP000198356">
    <property type="component" value="Unassembled WGS sequence"/>
</dbReference>
<evidence type="ECO:0000256" key="1">
    <source>
        <dbReference type="ARBA" id="ARBA00022737"/>
    </source>
</evidence>
<keyword evidence="3" id="KW-1133">Transmembrane helix</keyword>
<protein>
    <submittedName>
        <fullName evidence="4">TolB amino-terminal domain-containing protein</fullName>
    </submittedName>
</protein>
<evidence type="ECO:0000256" key="3">
    <source>
        <dbReference type="SAM" id="Phobius"/>
    </source>
</evidence>
<keyword evidence="1" id="KW-0677">Repeat</keyword>
<evidence type="ECO:0000256" key="2">
    <source>
        <dbReference type="ARBA" id="ARBA00022803"/>
    </source>
</evidence>